<dbReference type="Pfam" id="PF25198">
    <property type="entry name" value="Spore_GerAC_N"/>
    <property type="match status" value="1"/>
</dbReference>
<dbReference type="GO" id="GO:0016020">
    <property type="term" value="C:membrane"/>
    <property type="evidence" value="ECO:0007669"/>
    <property type="project" value="UniProtKB-SubCell"/>
</dbReference>
<dbReference type="PANTHER" id="PTHR35789:SF1">
    <property type="entry name" value="SPORE GERMINATION PROTEIN B3"/>
    <property type="match status" value="1"/>
</dbReference>
<keyword evidence="5" id="KW-0472">Membrane</keyword>
<evidence type="ECO:0000256" key="4">
    <source>
        <dbReference type="ARBA" id="ARBA00022729"/>
    </source>
</evidence>
<comment type="caution">
    <text evidence="10">The sequence shown here is derived from an EMBL/GenBank/DDBJ whole genome shotgun (WGS) entry which is preliminary data.</text>
</comment>
<dbReference type="InterPro" id="IPR057336">
    <property type="entry name" value="GerAC_N"/>
</dbReference>
<evidence type="ECO:0000313" key="10">
    <source>
        <dbReference type="EMBL" id="MZQ83779.1"/>
    </source>
</evidence>
<keyword evidence="4" id="KW-0732">Signal</keyword>
<keyword evidence="7" id="KW-0449">Lipoprotein</keyword>
<comment type="subcellular location">
    <subcellularLocation>
        <location evidence="1">Membrane</location>
        <topology evidence="1">Lipid-anchor</topology>
    </subcellularLocation>
</comment>
<evidence type="ECO:0000259" key="8">
    <source>
        <dbReference type="Pfam" id="PF05504"/>
    </source>
</evidence>
<dbReference type="PANTHER" id="PTHR35789">
    <property type="entry name" value="SPORE GERMINATION PROTEIN B3"/>
    <property type="match status" value="1"/>
</dbReference>
<dbReference type="Pfam" id="PF05504">
    <property type="entry name" value="Spore_GerAC"/>
    <property type="match status" value="1"/>
</dbReference>
<keyword evidence="3" id="KW-0309">Germination</keyword>
<reference evidence="10 11" key="1">
    <citation type="submission" date="2019-12" db="EMBL/GenBank/DDBJ databases">
        <title>Paenibacillus sp. nov. sp. isolated from soil.</title>
        <authorList>
            <person name="Kim J."/>
            <person name="Jeong S.E."/>
            <person name="Jung H.S."/>
            <person name="Jeon C.O."/>
        </authorList>
    </citation>
    <scope>NUCLEOTIDE SEQUENCE [LARGE SCALE GENOMIC DNA]</scope>
    <source>
        <strain evidence="10 11">5J-6</strain>
    </source>
</reference>
<keyword evidence="11" id="KW-1185">Reference proteome</keyword>
<comment type="similarity">
    <text evidence="2">Belongs to the GerABKC lipoprotein family.</text>
</comment>
<keyword evidence="6" id="KW-0564">Palmitate</keyword>
<dbReference type="NCBIfam" id="TIGR02887">
    <property type="entry name" value="spore_ger_x_C"/>
    <property type="match status" value="1"/>
</dbReference>
<evidence type="ECO:0000256" key="1">
    <source>
        <dbReference type="ARBA" id="ARBA00004635"/>
    </source>
</evidence>
<organism evidence="10 11">
    <name type="scientific">Paenibacillus silvestris</name>
    <dbReference type="NCBI Taxonomy" id="2606219"/>
    <lineage>
        <taxon>Bacteria</taxon>
        <taxon>Bacillati</taxon>
        <taxon>Bacillota</taxon>
        <taxon>Bacilli</taxon>
        <taxon>Bacillales</taxon>
        <taxon>Paenibacillaceae</taxon>
        <taxon>Paenibacillus</taxon>
    </lineage>
</organism>
<dbReference type="RefSeq" id="WP_161407901.1">
    <property type="nucleotide sequence ID" value="NZ_WTUZ01000020.1"/>
</dbReference>
<sequence>MVHPRRLCQLLLLPLILVCLTGCWDRTETNDIAFVLTSAVDLEDDGKFRVSYMLPLPGSMGGASGGGGGTSGGKSYYIDSDVGATFHEANTRLQMRMSRRLFLSHRRTIVIGEKLAKKGIGAIFDIVPRSPESRMTSFLVVTKGKGYDLLNTEPRFERFPAEVIRELTKSRQSLGTSTKDVGITLSFNSDPILTYLEPKESQGSKDPSHEIQMIGYGQFKGDRLVGIYKNHEAEGLMWLRNHVKEYLVTFPPEEGNDNKISIAVAKGQTQIKPKLQQDKVIFDIHIEAKGSVKEDLSNLDLAKAEVMRKVEKQFAEQISKSTQAAIKQMKKEGTDSAHLGLIFWRSMPNEWSKGIQANWEAYFKDAEFRIHVTASIQETGLINKNVINEGM</sequence>
<dbReference type="Gene3D" id="3.30.300.210">
    <property type="entry name" value="Nutrient germinant receptor protein C, domain 3"/>
    <property type="match status" value="1"/>
</dbReference>
<name>A0A6L8V3E3_9BACL</name>
<gene>
    <name evidence="10" type="ORF">GQF01_16840</name>
</gene>
<dbReference type="GO" id="GO:0009847">
    <property type="term" value="P:spore germination"/>
    <property type="evidence" value="ECO:0007669"/>
    <property type="project" value="InterPro"/>
</dbReference>
<evidence type="ECO:0000256" key="2">
    <source>
        <dbReference type="ARBA" id="ARBA00007886"/>
    </source>
</evidence>
<evidence type="ECO:0000256" key="5">
    <source>
        <dbReference type="ARBA" id="ARBA00023136"/>
    </source>
</evidence>
<evidence type="ECO:0000256" key="7">
    <source>
        <dbReference type="ARBA" id="ARBA00023288"/>
    </source>
</evidence>
<dbReference type="InterPro" id="IPR008844">
    <property type="entry name" value="Spore_GerAC-like"/>
</dbReference>
<protein>
    <submittedName>
        <fullName evidence="10">Ger(X)C family spore germination protein</fullName>
    </submittedName>
</protein>
<evidence type="ECO:0000256" key="3">
    <source>
        <dbReference type="ARBA" id="ARBA00022544"/>
    </source>
</evidence>
<proteinExistence type="inferred from homology"/>
<feature type="domain" description="Spore germination protein N-terminal" evidence="9">
    <location>
        <begin position="25"/>
        <end position="195"/>
    </location>
</feature>
<evidence type="ECO:0000313" key="11">
    <source>
        <dbReference type="Proteomes" id="UP000481087"/>
    </source>
</evidence>
<dbReference type="EMBL" id="WTUZ01000020">
    <property type="protein sequence ID" value="MZQ83779.1"/>
    <property type="molecule type" value="Genomic_DNA"/>
</dbReference>
<evidence type="ECO:0000259" key="9">
    <source>
        <dbReference type="Pfam" id="PF25198"/>
    </source>
</evidence>
<evidence type="ECO:0000256" key="6">
    <source>
        <dbReference type="ARBA" id="ARBA00023139"/>
    </source>
</evidence>
<dbReference type="Proteomes" id="UP000481087">
    <property type="component" value="Unassembled WGS sequence"/>
</dbReference>
<dbReference type="InterPro" id="IPR046953">
    <property type="entry name" value="Spore_GerAC-like_C"/>
</dbReference>
<accession>A0A6L8V3E3</accession>
<dbReference type="AlphaFoldDB" id="A0A6L8V3E3"/>
<dbReference type="InterPro" id="IPR038501">
    <property type="entry name" value="Spore_GerAC_C_sf"/>
</dbReference>
<feature type="domain" description="Spore germination GerAC-like C-terminal" evidence="8">
    <location>
        <begin position="215"/>
        <end position="380"/>
    </location>
</feature>